<dbReference type="InterPro" id="IPR045621">
    <property type="entry name" value="BPD_transp_1_N"/>
</dbReference>
<accession>A0ABZ2YZM2</accession>
<dbReference type="InterPro" id="IPR035906">
    <property type="entry name" value="MetI-like_sf"/>
</dbReference>
<sequence>MLRFLFRKTGYGLLVLFGVVSIVFLLFNVLPADPARMTLGQRTDVASLENVRKELHLDKPVGVQFLYYLHDLSPIGVLPAAELKEMPALRIFSVGDGAFVIKTPNLRRSYQSKKPVWEILTEALPGTLVLALAAMLFATVVGIGLGVLSAVKQNTWMDTGAVFASVTGISAPSFFAGIVLAYLFGFVLADWTGLHMTGSLYDIDPFRGRVLNLRNLVLPALTLGIRPLAIIVQLTRGAMLDVLNQDYIRTAYAKGLRRRTVLFRHALRNALNPVITAITGWFAELLAGAFFVEYIFGWKGIGKVTVDALEKFDFPVVMGAVLFTAGIFVIINLLADLLYSVIDPRIRLTT</sequence>
<keyword evidence="3" id="KW-1003">Cell membrane</keyword>
<dbReference type="Proteomes" id="UP001449657">
    <property type="component" value="Chromosome"/>
</dbReference>
<dbReference type="Gene3D" id="1.10.3720.10">
    <property type="entry name" value="MetI-like"/>
    <property type="match status" value="1"/>
</dbReference>
<dbReference type="SUPFAM" id="SSF161098">
    <property type="entry name" value="MetI-like"/>
    <property type="match status" value="1"/>
</dbReference>
<feature type="transmembrane region" description="Helical" evidence="7">
    <location>
        <begin position="163"/>
        <end position="189"/>
    </location>
</feature>
<comment type="subcellular location">
    <subcellularLocation>
        <location evidence="1 7">Cell membrane</location>
        <topology evidence="1 7">Multi-pass membrane protein</topology>
    </subcellularLocation>
</comment>
<dbReference type="InterPro" id="IPR000515">
    <property type="entry name" value="MetI-like"/>
</dbReference>
<evidence type="ECO:0000256" key="2">
    <source>
        <dbReference type="ARBA" id="ARBA00022448"/>
    </source>
</evidence>
<evidence type="ECO:0000259" key="8">
    <source>
        <dbReference type="PROSITE" id="PS50928"/>
    </source>
</evidence>
<feature type="domain" description="ABC transmembrane type-1" evidence="8">
    <location>
        <begin position="124"/>
        <end position="339"/>
    </location>
</feature>
<name>A0ABZ2YZM2_9BACT</name>
<protein>
    <submittedName>
        <fullName evidence="9">ABC transporter permease</fullName>
    </submittedName>
</protein>
<dbReference type="CDD" id="cd06261">
    <property type="entry name" value="TM_PBP2"/>
    <property type="match status" value="1"/>
</dbReference>
<feature type="transmembrane region" description="Helical" evidence="7">
    <location>
        <begin position="274"/>
        <end position="296"/>
    </location>
</feature>
<evidence type="ECO:0000256" key="7">
    <source>
        <dbReference type="RuleBase" id="RU363032"/>
    </source>
</evidence>
<proteinExistence type="inferred from homology"/>
<evidence type="ECO:0000256" key="1">
    <source>
        <dbReference type="ARBA" id="ARBA00004651"/>
    </source>
</evidence>
<keyword evidence="10" id="KW-1185">Reference proteome</keyword>
<evidence type="ECO:0000313" key="9">
    <source>
        <dbReference type="EMBL" id="WZN44888.1"/>
    </source>
</evidence>
<feature type="transmembrane region" description="Helical" evidence="7">
    <location>
        <begin position="12"/>
        <end position="30"/>
    </location>
</feature>
<dbReference type="PROSITE" id="PS50928">
    <property type="entry name" value="ABC_TM1"/>
    <property type="match status" value="1"/>
</dbReference>
<organism evidence="9 10">
    <name type="scientific">Chitinophaga caseinilytica</name>
    <dbReference type="NCBI Taxonomy" id="2267521"/>
    <lineage>
        <taxon>Bacteria</taxon>
        <taxon>Pseudomonadati</taxon>
        <taxon>Bacteroidota</taxon>
        <taxon>Chitinophagia</taxon>
        <taxon>Chitinophagales</taxon>
        <taxon>Chitinophagaceae</taxon>
        <taxon>Chitinophaga</taxon>
    </lineage>
</organism>
<evidence type="ECO:0000256" key="3">
    <source>
        <dbReference type="ARBA" id="ARBA00022475"/>
    </source>
</evidence>
<comment type="similarity">
    <text evidence="7">Belongs to the binding-protein-dependent transport system permease family.</text>
</comment>
<dbReference type="PANTHER" id="PTHR43163">
    <property type="entry name" value="DIPEPTIDE TRANSPORT SYSTEM PERMEASE PROTEIN DPPB-RELATED"/>
    <property type="match status" value="1"/>
</dbReference>
<keyword evidence="6 7" id="KW-0472">Membrane</keyword>
<dbReference type="Pfam" id="PF19300">
    <property type="entry name" value="BPD_transp_1_N"/>
    <property type="match status" value="1"/>
</dbReference>
<evidence type="ECO:0000313" key="10">
    <source>
        <dbReference type="Proteomes" id="UP001449657"/>
    </source>
</evidence>
<dbReference type="PANTHER" id="PTHR43163:SF6">
    <property type="entry name" value="DIPEPTIDE TRANSPORT SYSTEM PERMEASE PROTEIN DPPB-RELATED"/>
    <property type="match status" value="1"/>
</dbReference>
<keyword evidence="2 7" id="KW-0813">Transport</keyword>
<keyword evidence="5 7" id="KW-1133">Transmembrane helix</keyword>
<evidence type="ECO:0000256" key="4">
    <source>
        <dbReference type="ARBA" id="ARBA00022692"/>
    </source>
</evidence>
<gene>
    <name evidence="9" type="ORF">WJU22_18495</name>
</gene>
<feature type="transmembrane region" description="Helical" evidence="7">
    <location>
        <begin position="128"/>
        <end position="151"/>
    </location>
</feature>
<keyword evidence="4 7" id="KW-0812">Transmembrane</keyword>
<dbReference type="RefSeq" id="WP_341839649.1">
    <property type="nucleotide sequence ID" value="NZ_CP149792.1"/>
</dbReference>
<dbReference type="Pfam" id="PF00528">
    <property type="entry name" value="BPD_transp_1"/>
    <property type="match status" value="1"/>
</dbReference>
<feature type="transmembrane region" description="Helical" evidence="7">
    <location>
        <begin position="316"/>
        <end position="339"/>
    </location>
</feature>
<evidence type="ECO:0000256" key="6">
    <source>
        <dbReference type="ARBA" id="ARBA00023136"/>
    </source>
</evidence>
<evidence type="ECO:0000256" key="5">
    <source>
        <dbReference type="ARBA" id="ARBA00022989"/>
    </source>
</evidence>
<reference evidence="9 10" key="1">
    <citation type="submission" date="2024-03" db="EMBL/GenBank/DDBJ databases">
        <title>Chitinophaga caseinilytica sp. nov., a casein hydrolysing bacterium isolated from forest soil.</title>
        <authorList>
            <person name="Lee D.S."/>
            <person name="Han D.M."/>
            <person name="Baek J.H."/>
            <person name="Choi D.G."/>
            <person name="Jeon J.H."/>
            <person name="Jeon C.O."/>
        </authorList>
    </citation>
    <scope>NUCLEOTIDE SEQUENCE [LARGE SCALE GENOMIC DNA]</scope>
    <source>
        <strain evidence="9 10">KACC 19118</strain>
    </source>
</reference>
<dbReference type="EMBL" id="CP150096">
    <property type="protein sequence ID" value="WZN44888.1"/>
    <property type="molecule type" value="Genomic_DNA"/>
</dbReference>